<keyword evidence="3" id="KW-1185">Reference proteome</keyword>
<dbReference type="RefSeq" id="WP_169531318.1">
    <property type="nucleotide sequence ID" value="NZ_JABBGH010000002.1"/>
</dbReference>
<evidence type="ECO:0000313" key="2">
    <source>
        <dbReference type="EMBL" id="NML65776.1"/>
    </source>
</evidence>
<comment type="caution">
    <text evidence="2">The sequence shown here is derived from an EMBL/GenBank/DDBJ whole genome shotgun (WGS) entry which is preliminary data.</text>
</comment>
<organism evidence="2 3">
    <name type="scientific">Hymenobacter polaris</name>
    <dbReference type="NCBI Taxonomy" id="2682546"/>
    <lineage>
        <taxon>Bacteria</taxon>
        <taxon>Pseudomonadati</taxon>
        <taxon>Bacteroidota</taxon>
        <taxon>Cytophagia</taxon>
        <taxon>Cytophagales</taxon>
        <taxon>Hymenobacteraceae</taxon>
        <taxon>Hymenobacter</taxon>
    </lineage>
</organism>
<accession>A0A7Y0FMQ9</accession>
<evidence type="ECO:0000313" key="3">
    <source>
        <dbReference type="Proteomes" id="UP000559626"/>
    </source>
</evidence>
<dbReference type="AlphaFoldDB" id="A0A7Y0FMQ9"/>
<sequence length="153" mass="17092">MRSLLLSGATGLALLLGACQQDVVVNTPTTPPVSGLVSDETVAPTSANTVDPVPERAMRLDSSSRPLWLRQRIQNILSTHKRSPVIRITRYRYRDQTVYYESAPCCDQYSTLYDENGAVLCHPEGGITGRGDDRCANFNKRRTNELLVWQDPR</sequence>
<dbReference type="Pfam" id="PF22311">
    <property type="entry name" value="DUF6970"/>
    <property type="match status" value="1"/>
</dbReference>
<evidence type="ECO:0000259" key="1">
    <source>
        <dbReference type="Pfam" id="PF22311"/>
    </source>
</evidence>
<dbReference type="PROSITE" id="PS51257">
    <property type="entry name" value="PROKAR_LIPOPROTEIN"/>
    <property type="match status" value="1"/>
</dbReference>
<dbReference type="Proteomes" id="UP000559626">
    <property type="component" value="Unassembled WGS sequence"/>
</dbReference>
<protein>
    <recommendedName>
        <fullName evidence="1">DUF6970 domain-containing protein</fullName>
    </recommendedName>
</protein>
<dbReference type="EMBL" id="JABBGH010000002">
    <property type="protein sequence ID" value="NML65776.1"/>
    <property type="molecule type" value="Genomic_DNA"/>
</dbReference>
<gene>
    <name evidence="2" type="ORF">HHL22_11215</name>
</gene>
<reference evidence="2 3" key="1">
    <citation type="submission" date="2020-04" db="EMBL/GenBank/DDBJ databases">
        <title>Hymenobacter polaris sp. nov., isolated from Arctic soil.</title>
        <authorList>
            <person name="Dahal R.H."/>
        </authorList>
    </citation>
    <scope>NUCLEOTIDE SEQUENCE [LARGE SCALE GENOMIC DNA]</scope>
    <source>
        <strain evidence="2 3">RP-2-7</strain>
    </source>
</reference>
<feature type="domain" description="DUF6970" evidence="1">
    <location>
        <begin position="75"/>
        <end position="151"/>
    </location>
</feature>
<dbReference type="InterPro" id="IPR054243">
    <property type="entry name" value="DUF6970"/>
</dbReference>
<name>A0A7Y0FMQ9_9BACT</name>
<proteinExistence type="predicted"/>